<evidence type="ECO:0000313" key="2">
    <source>
        <dbReference type="EMBL" id="NMO13417.1"/>
    </source>
</evidence>
<dbReference type="RefSeq" id="WP_169342694.1">
    <property type="nucleotide sequence ID" value="NZ_JABBJJ010000002.1"/>
</dbReference>
<organism evidence="2 3">
    <name type="scientific">Pyxidicoccus fallax</name>
    <dbReference type="NCBI Taxonomy" id="394095"/>
    <lineage>
        <taxon>Bacteria</taxon>
        <taxon>Pseudomonadati</taxon>
        <taxon>Myxococcota</taxon>
        <taxon>Myxococcia</taxon>
        <taxon>Myxococcales</taxon>
        <taxon>Cystobacterineae</taxon>
        <taxon>Myxococcaceae</taxon>
        <taxon>Pyxidicoccus</taxon>
    </lineage>
</organism>
<feature type="compositionally biased region" description="Basic and acidic residues" evidence="1">
    <location>
        <begin position="1"/>
        <end position="27"/>
    </location>
</feature>
<dbReference type="AlphaFoldDB" id="A0A848L4N5"/>
<protein>
    <submittedName>
        <fullName evidence="2">Uncharacterized protein</fullName>
    </submittedName>
</protein>
<sequence>MAKKQDKGQGRMDARDEPESQPRKADSGDVSGQGRERRDDTDVYPANRNAGDFGTHGGPNKNGEKRSDDLGPETQDV</sequence>
<dbReference type="Proteomes" id="UP000518300">
    <property type="component" value="Unassembled WGS sequence"/>
</dbReference>
<dbReference type="EMBL" id="JABBJJ010000002">
    <property type="protein sequence ID" value="NMO13417.1"/>
    <property type="molecule type" value="Genomic_DNA"/>
</dbReference>
<evidence type="ECO:0000313" key="3">
    <source>
        <dbReference type="Proteomes" id="UP000518300"/>
    </source>
</evidence>
<gene>
    <name evidence="2" type="ORF">HG543_00835</name>
</gene>
<name>A0A848L4N5_9BACT</name>
<accession>A0A848L4N5</accession>
<keyword evidence="3" id="KW-1185">Reference proteome</keyword>
<proteinExistence type="predicted"/>
<evidence type="ECO:0000256" key="1">
    <source>
        <dbReference type="SAM" id="MobiDB-lite"/>
    </source>
</evidence>
<feature type="region of interest" description="Disordered" evidence="1">
    <location>
        <begin position="1"/>
        <end position="77"/>
    </location>
</feature>
<comment type="caution">
    <text evidence="2">The sequence shown here is derived from an EMBL/GenBank/DDBJ whole genome shotgun (WGS) entry which is preliminary data.</text>
</comment>
<reference evidence="2 3" key="1">
    <citation type="submission" date="2020-04" db="EMBL/GenBank/DDBJ databases">
        <title>Draft genome of Pyxidicoccus fallax type strain.</title>
        <authorList>
            <person name="Whitworth D.E."/>
        </authorList>
    </citation>
    <scope>NUCLEOTIDE SEQUENCE [LARGE SCALE GENOMIC DNA]</scope>
    <source>
        <strain evidence="2 3">DSM 14698</strain>
    </source>
</reference>